<dbReference type="Pfam" id="PF00069">
    <property type="entry name" value="Pkinase"/>
    <property type="match status" value="1"/>
</dbReference>
<evidence type="ECO:0000256" key="1">
    <source>
        <dbReference type="ARBA" id="ARBA00004167"/>
    </source>
</evidence>
<keyword evidence="5" id="KW-0732">Signal</keyword>
<dbReference type="Proteomes" id="UP000289340">
    <property type="component" value="Chromosome 1"/>
</dbReference>
<dbReference type="GO" id="GO:0016020">
    <property type="term" value="C:membrane"/>
    <property type="evidence" value="ECO:0007669"/>
    <property type="project" value="UniProtKB-SubCell"/>
</dbReference>
<evidence type="ECO:0000256" key="14">
    <source>
        <dbReference type="PROSITE-ProRule" id="PRU10141"/>
    </source>
</evidence>
<protein>
    <submittedName>
        <fullName evidence="17">Cysteine-rich receptor-like protein kinase 10</fullName>
    </submittedName>
</protein>
<dbReference type="InterPro" id="IPR026961">
    <property type="entry name" value="PGG_dom"/>
</dbReference>
<accession>A0A445LXC5</accession>
<keyword evidence="8 17" id="KW-0418">Kinase</keyword>
<dbReference type="AlphaFoldDB" id="A0A445LXC5"/>
<sequence length="328" mass="36910">MKTMMKFNLDTIRVARSDFSDSNKLGEGGFGTVYQGKLSNGQVFAFKRLSRNSSQGDLEFKNEVILLAKLQHRNLVWLLGFCLEGREKLLVYEFVPNKSLDYLIFADIWHLNGHFSVKSDVFSFGVLVLAIAVEEVVNPKCKEARNDDDKKPHELFTERHKELVKAGEKWAKETASSFTLVGTLITTIMFAAVFTVPGGNTQDTGVPIFLKEKIFTAFVVADAISLFTSATSVLICIWIVASRYAEQDFLRRLPYKLLLSIFYLFLSEVSMIFAFCAALGILLKNYWAYKRLFIGGVISGSIPALSLNNDIGRLNGPNVLYYRQFLSA</sequence>
<evidence type="ECO:0000313" key="17">
    <source>
        <dbReference type="EMBL" id="RZC27934.1"/>
    </source>
</evidence>
<dbReference type="InterPro" id="IPR000719">
    <property type="entry name" value="Prot_kinase_dom"/>
</dbReference>
<feature type="transmembrane region" description="Helical" evidence="15">
    <location>
        <begin position="214"/>
        <end position="240"/>
    </location>
</feature>
<feature type="domain" description="Protein kinase" evidence="16">
    <location>
        <begin position="19"/>
        <end position="328"/>
    </location>
</feature>
<keyword evidence="3" id="KW-0808">Transferase</keyword>
<evidence type="ECO:0000256" key="8">
    <source>
        <dbReference type="ARBA" id="ARBA00022777"/>
    </source>
</evidence>
<evidence type="ECO:0000256" key="10">
    <source>
        <dbReference type="ARBA" id="ARBA00022989"/>
    </source>
</evidence>
<dbReference type="InterPro" id="IPR017441">
    <property type="entry name" value="Protein_kinase_ATP_BS"/>
</dbReference>
<dbReference type="PROSITE" id="PS50011">
    <property type="entry name" value="PROTEIN_KINASE_DOM"/>
    <property type="match status" value="1"/>
</dbReference>
<gene>
    <name evidence="17" type="ORF">D0Y65_000133</name>
</gene>
<evidence type="ECO:0000256" key="15">
    <source>
        <dbReference type="SAM" id="Phobius"/>
    </source>
</evidence>
<evidence type="ECO:0000313" key="18">
    <source>
        <dbReference type="Proteomes" id="UP000289340"/>
    </source>
</evidence>
<dbReference type="FunFam" id="3.30.200.20:FF:000142">
    <property type="entry name" value="Cysteine-rich receptor-like protein kinase 10"/>
    <property type="match status" value="1"/>
</dbReference>
<feature type="binding site" evidence="14">
    <location>
        <position position="47"/>
    </location>
    <ligand>
        <name>ATP</name>
        <dbReference type="ChEBI" id="CHEBI:30616"/>
    </ligand>
</feature>
<feature type="transmembrane region" description="Helical" evidence="15">
    <location>
        <begin position="175"/>
        <end position="194"/>
    </location>
</feature>
<dbReference type="Gene3D" id="3.30.200.20">
    <property type="entry name" value="Phosphorylase Kinase, domain 1"/>
    <property type="match status" value="1"/>
</dbReference>
<proteinExistence type="predicted"/>
<evidence type="ECO:0000256" key="12">
    <source>
        <dbReference type="ARBA" id="ARBA00023170"/>
    </source>
</evidence>
<dbReference type="GO" id="GO:0004674">
    <property type="term" value="F:protein serine/threonine kinase activity"/>
    <property type="evidence" value="ECO:0007669"/>
    <property type="project" value="UniProtKB-KW"/>
</dbReference>
<evidence type="ECO:0000256" key="2">
    <source>
        <dbReference type="ARBA" id="ARBA00022527"/>
    </source>
</evidence>
<keyword evidence="9 14" id="KW-0067">ATP-binding</keyword>
<evidence type="ECO:0000256" key="7">
    <source>
        <dbReference type="ARBA" id="ARBA00022741"/>
    </source>
</evidence>
<dbReference type="PROSITE" id="PS00107">
    <property type="entry name" value="PROTEIN_KINASE_ATP"/>
    <property type="match status" value="1"/>
</dbReference>
<evidence type="ECO:0000256" key="4">
    <source>
        <dbReference type="ARBA" id="ARBA00022692"/>
    </source>
</evidence>
<organism evidence="17 18">
    <name type="scientific">Glycine soja</name>
    <name type="common">Wild soybean</name>
    <dbReference type="NCBI Taxonomy" id="3848"/>
    <lineage>
        <taxon>Eukaryota</taxon>
        <taxon>Viridiplantae</taxon>
        <taxon>Streptophyta</taxon>
        <taxon>Embryophyta</taxon>
        <taxon>Tracheophyta</taxon>
        <taxon>Spermatophyta</taxon>
        <taxon>Magnoliopsida</taxon>
        <taxon>eudicotyledons</taxon>
        <taxon>Gunneridae</taxon>
        <taxon>Pentapetalae</taxon>
        <taxon>rosids</taxon>
        <taxon>fabids</taxon>
        <taxon>Fabales</taxon>
        <taxon>Fabaceae</taxon>
        <taxon>Papilionoideae</taxon>
        <taxon>50 kb inversion clade</taxon>
        <taxon>NPAAA clade</taxon>
        <taxon>indigoferoid/millettioid clade</taxon>
        <taxon>Phaseoleae</taxon>
        <taxon>Glycine</taxon>
        <taxon>Glycine subgen. Soja</taxon>
    </lineage>
</organism>
<dbReference type="PANTHER" id="PTHR24177:SF329">
    <property type="entry name" value="ANKYRIN REPEAT PROTEIN"/>
    <property type="match status" value="1"/>
</dbReference>
<keyword evidence="12 17" id="KW-0675">Receptor</keyword>
<keyword evidence="7 14" id="KW-0547">Nucleotide-binding</keyword>
<name>A0A445LXC5_GLYSO</name>
<keyword evidence="13" id="KW-0325">Glycoprotein</keyword>
<comment type="subcellular location">
    <subcellularLocation>
        <location evidence="1">Membrane</location>
        <topology evidence="1">Single-pass membrane protein</topology>
    </subcellularLocation>
</comment>
<keyword evidence="4 15" id="KW-0812">Transmembrane</keyword>
<evidence type="ECO:0000256" key="5">
    <source>
        <dbReference type="ARBA" id="ARBA00022729"/>
    </source>
</evidence>
<evidence type="ECO:0000256" key="3">
    <source>
        <dbReference type="ARBA" id="ARBA00022679"/>
    </source>
</evidence>
<evidence type="ECO:0000256" key="6">
    <source>
        <dbReference type="ARBA" id="ARBA00022737"/>
    </source>
</evidence>
<dbReference type="EMBL" id="QZWG01000001">
    <property type="protein sequence ID" value="RZC27934.1"/>
    <property type="molecule type" value="Genomic_DNA"/>
</dbReference>
<evidence type="ECO:0000256" key="9">
    <source>
        <dbReference type="ARBA" id="ARBA00022840"/>
    </source>
</evidence>
<comment type="caution">
    <text evidence="17">The sequence shown here is derived from an EMBL/GenBank/DDBJ whole genome shotgun (WGS) entry which is preliminary data.</text>
</comment>
<keyword evidence="2" id="KW-0723">Serine/threonine-protein kinase</keyword>
<evidence type="ECO:0000256" key="13">
    <source>
        <dbReference type="ARBA" id="ARBA00023180"/>
    </source>
</evidence>
<feature type="transmembrane region" description="Helical" evidence="15">
    <location>
        <begin position="261"/>
        <end position="282"/>
    </location>
</feature>
<evidence type="ECO:0000256" key="11">
    <source>
        <dbReference type="ARBA" id="ARBA00023136"/>
    </source>
</evidence>
<keyword evidence="18" id="KW-1185">Reference proteome</keyword>
<dbReference type="PANTHER" id="PTHR24177">
    <property type="entry name" value="CASKIN"/>
    <property type="match status" value="1"/>
</dbReference>
<evidence type="ECO:0000259" key="16">
    <source>
        <dbReference type="PROSITE" id="PS50011"/>
    </source>
</evidence>
<dbReference type="GO" id="GO:0005524">
    <property type="term" value="F:ATP binding"/>
    <property type="evidence" value="ECO:0007669"/>
    <property type="project" value="UniProtKB-UniRule"/>
</dbReference>
<keyword evidence="6" id="KW-0677">Repeat</keyword>
<keyword evidence="11 15" id="KW-0472">Membrane</keyword>
<keyword evidence="10 15" id="KW-1133">Transmembrane helix</keyword>
<dbReference type="SUPFAM" id="SSF56112">
    <property type="entry name" value="Protein kinase-like (PK-like)"/>
    <property type="match status" value="1"/>
</dbReference>
<dbReference type="Pfam" id="PF13962">
    <property type="entry name" value="PGG"/>
    <property type="match status" value="1"/>
</dbReference>
<dbReference type="InterPro" id="IPR011009">
    <property type="entry name" value="Kinase-like_dom_sf"/>
</dbReference>
<reference evidence="17 18" key="1">
    <citation type="submission" date="2018-09" db="EMBL/GenBank/DDBJ databases">
        <title>A high-quality reference genome of wild soybean provides a powerful tool to mine soybean genomes.</title>
        <authorList>
            <person name="Xie M."/>
            <person name="Chung C.Y.L."/>
            <person name="Li M.-W."/>
            <person name="Wong F.-L."/>
            <person name="Chan T.-F."/>
            <person name="Lam H.-M."/>
        </authorList>
    </citation>
    <scope>NUCLEOTIDE SEQUENCE [LARGE SCALE GENOMIC DNA]</scope>
    <source>
        <strain evidence="18">cv. W05</strain>
        <tissue evidence="17">Hypocotyl of etiolated seedlings</tissue>
    </source>
</reference>